<evidence type="ECO:0000256" key="1">
    <source>
        <dbReference type="SAM" id="MobiDB-lite"/>
    </source>
</evidence>
<gene>
    <name evidence="2" type="ORF">TR69_WS6001000330</name>
</gene>
<feature type="region of interest" description="Disordered" evidence="1">
    <location>
        <begin position="1"/>
        <end position="24"/>
    </location>
</feature>
<accession>A0A136M0N2</accession>
<proteinExistence type="predicted"/>
<evidence type="ECO:0000313" key="3">
    <source>
        <dbReference type="Proteomes" id="UP000070457"/>
    </source>
</evidence>
<name>A0A136M0N2_9BACT</name>
<dbReference type="EMBL" id="JYNZ01000002">
    <property type="protein sequence ID" value="KXK27453.1"/>
    <property type="molecule type" value="Genomic_DNA"/>
</dbReference>
<dbReference type="Proteomes" id="UP000070457">
    <property type="component" value="Unassembled WGS sequence"/>
</dbReference>
<dbReference type="AlphaFoldDB" id="A0A136M0N2"/>
<comment type="caution">
    <text evidence="2">The sequence shown here is derived from an EMBL/GenBank/DDBJ whole genome shotgun (WGS) entry which is preliminary data.</text>
</comment>
<sequence>MTRADTSSDKPSKKKQPDYKKRSSLDFLISQLRALRQSEVKSS</sequence>
<evidence type="ECO:0000313" key="2">
    <source>
        <dbReference type="EMBL" id="KXK27453.1"/>
    </source>
</evidence>
<protein>
    <submittedName>
        <fullName evidence="2">Uncharacterized protein</fullName>
    </submittedName>
</protein>
<organism evidence="2 3">
    <name type="scientific">candidate division WS6 bacterium OLB20</name>
    <dbReference type="NCBI Taxonomy" id="1617426"/>
    <lineage>
        <taxon>Bacteria</taxon>
        <taxon>Candidatus Dojkabacteria</taxon>
    </lineage>
</organism>
<reference evidence="2 3" key="1">
    <citation type="submission" date="2015-02" db="EMBL/GenBank/DDBJ databases">
        <title>Improved understanding of the partial-nitritation anammox process through 23 genomes representing the majority of the microbial community.</title>
        <authorList>
            <person name="Speth D.R."/>
            <person name="In T Zandt M."/>
            <person name="Guerrero Cruz S."/>
            <person name="Jetten M.S."/>
            <person name="Dutilh B.E."/>
        </authorList>
    </citation>
    <scope>NUCLEOTIDE SEQUENCE [LARGE SCALE GENOMIC DNA]</scope>
    <source>
        <strain evidence="2">OLB20</strain>
    </source>
</reference>